<gene>
    <name evidence="1" type="ORF">BN948_01741</name>
</gene>
<keyword evidence="2" id="KW-1185">Reference proteome</keyword>
<dbReference type="EMBL" id="CCAE010000010">
    <property type="protein sequence ID" value="CDN87321.1"/>
    <property type="molecule type" value="Genomic_DNA"/>
</dbReference>
<dbReference type="InterPro" id="IPR056209">
    <property type="entry name" value="SU10_adaptor"/>
</dbReference>
<dbReference type="Pfam" id="PF24175">
    <property type="entry name" value="SU10_adaptor"/>
    <property type="match status" value="1"/>
</dbReference>
<sequence length="212" mass="23685">MRAWSYWFPDLAPHLPGCPNILMVHELRRAAQVFFERSRAWRVDLGPLPVGASAETIALLPADASMDLVELEAAWYDGKLMDPVTPEELDRAYSDQWRTHTGTSTKYMEMEPGVLTLYPKPMAAAAEGVRARLIVKPSDISQGLPDEIAKRYHEAMHIGAKARLMVYAKKPWTDAQMGVAYGGMFSALTDSAHTRAAKANVRARIRNSVKWC</sequence>
<reference evidence="2" key="1">
    <citation type="submission" date="2014-11" db="EMBL/GenBank/DDBJ databases">
        <title>Draft genome sequence of Hydrogenophaga intermedia S1.</title>
        <authorList>
            <person name="Gan H.M."/>
            <person name="Chew T.H."/>
            <person name="Stolz A."/>
        </authorList>
    </citation>
    <scope>NUCLEOTIDE SEQUENCE [LARGE SCALE GENOMIC DNA]</scope>
    <source>
        <strain evidence="2">S1</strain>
    </source>
</reference>
<accession>A0A1L1PRV0</accession>
<evidence type="ECO:0000313" key="1">
    <source>
        <dbReference type="EMBL" id="CDN87321.1"/>
    </source>
</evidence>
<dbReference type="RefSeq" id="WP_156037826.1">
    <property type="nucleotide sequence ID" value="NZ_CCAE010000010.1"/>
</dbReference>
<organism evidence="1 2">
    <name type="scientific">Hydrogenophaga intermedia</name>
    <dbReference type="NCBI Taxonomy" id="65786"/>
    <lineage>
        <taxon>Bacteria</taxon>
        <taxon>Pseudomonadati</taxon>
        <taxon>Pseudomonadota</taxon>
        <taxon>Betaproteobacteria</taxon>
        <taxon>Burkholderiales</taxon>
        <taxon>Comamonadaceae</taxon>
        <taxon>Hydrogenophaga</taxon>
    </lineage>
</organism>
<name>A0A1L1PRV0_HYDIT</name>
<dbReference type="Proteomes" id="UP000028878">
    <property type="component" value="Unassembled WGS sequence"/>
</dbReference>
<dbReference type="AlphaFoldDB" id="A0A1L1PRV0"/>
<proteinExistence type="predicted"/>
<protein>
    <submittedName>
        <fullName evidence="1">Uncharacterized protein</fullName>
    </submittedName>
</protein>
<evidence type="ECO:0000313" key="2">
    <source>
        <dbReference type="Proteomes" id="UP000028878"/>
    </source>
</evidence>